<proteinExistence type="predicted"/>
<keyword evidence="7" id="KW-0812">Transmembrane</keyword>
<dbReference type="CDD" id="cd07984">
    <property type="entry name" value="LPLAT_LABLAT-like"/>
    <property type="match status" value="1"/>
</dbReference>
<evidence type="ECO:0000256" key="1">
    <source>
        <dbReference type="ARBA" id="ARBA00004533"/>
    </source>
</evidence>
<feature type="transmembrane region" description="Helical" evidence="7">
    <location>
        <begin position="12"/>
        <end position="34"/>
    </location>
</feature>
<name>A0ABT6RC71_9BACT</name>
<evidence type="ECO:0000313" key="9">
    <source>
        <dbReference type="Proteomes" id="UP001226434"/>
    </source>
</evidence>
<dbReference type="Pfam" id="PF03279">
    <property type="entry name" value="Lip_A_acyltrans"/>
    <property type="match status" value="1"/>
</dbReference>
<organism evidence="8 9">
    <name type="scientific">Pinibacter soli</name>
    <dbReference type="NCBI Taxonomy" id="3044211"/>
    <lineage>
        <taxon>Bacteria</taxon>
        <taxon>Pseudomonadati</taxon>
        <taxon>Bacteroidota</taxon>
        <taxon>Chitinophagia</taxon>
        <taxon>Chitinophagales</taxon>
        <taxon>Chitinophagaceae</taxon>
        <taxon>Pinibacter</taxon>
    </lineage>
</organism>
<comment type="subcellular location">
    <subcellularLocation>
        <location evidence="1">Cell inner membrane</location>
    </subcellularLocation>
</comment>
<dbReference type="EMBL" id="JASBRG010000006">
    <property type="protein sequence ID" value="MDI3320164.1"/>
    <property type="molecule type" value="Genomic_DNA"/>
</dbReference>
<keyword evidence="3" id="KW-0997">Cell inner membrane</keyword>
<keyword evidence="6 8" id="KW-0012">Acyltransferase</keyword>
<gene>
    <name evidence="8" type="ORF">QJ048_10295</name>
</gene>
<evidence type="ECO:0000256" key="4">
    <source>
        <dbReference type="ARBA" id="ARBA00022679"/>
    </source>
</evidence>
<dbReference type="RefSeq" id="WP_282334262.1">
    <property type="nucleotide sequence ID" value="NZ_JASBRG010000006.1"/>
</dbReference>
<comment type="caution">
    <text evidence="8">The sequence shown here is derived from an EMBL/GenBank/DDBJ whole genome shotgun (WGS) entry which is preliminary data.</text>
</comment>
<reference evidence="8 9" key="1">
    <citation type="submission" date="2023-05" db="EMBL/GenBank/DDBJ databases">
        <title>Genome sequence of Pinibacter sp. MAH-24.</title>
        <authorList>
            <person name="Huq M.A."/>
        </authorList>
    </citation>
    <scope>NUCLEOTIDE SEQUENCE [LARGE SCALE GENOMIC DNA]</scope>
    <source>
        <strain evidence="8 9">MAH-24</strain>
    </source>
</reference>
<dbReference type="PANTHER" id="PTHR30606:SF10">
    <property type="entry name" value="PHOSPHATIDYLINOSITOL MANNOSIDE ACYLTRANSFERASE"/>
    <property type="match status" value="1"/>
</dbReference>
<dbReference type="Proteomes" id="UP001226434">
    <property type="component" value="Unassembled WGS sequence"/>
</dbReference>
<dbReference type="PANTHER" id="PTHR30606">
    <property type="entry name" value="LIPID A BIOSYNTHESIS LAUROYL ACYLTRANSFERASE"/>
    <property type="match status" value="1"/>
</dbReference>
<evidence type="ECO:0000256" key="6">
    <source>
        <dbReference type="ARBA" id="ARBA00023315"/>
    </source>
</evidence>
<evidence type="ECO:0000256" key="5">
    <source>
        <dbReference type="ARBA" id="ARBA00023136"/>
    </source>
</evidence>
<evidence type="ECO:0000256" key="2">
    <source>
        <dbReference type="ARBA" id="ARBA00022475"/>
    </source>
</evidence>
<evidence type="ECO:0000256" key="3">
    <source>
        <dbReference type="ARBA" id="ARBA00022519"/>
    </source>
</evidence>
<dbReference type="GO" id="GO:0016746">
    <property type="term" value="F:acyltransferase activity"/>
    <property type="evidence" value="ECO:0007669"/>
    <property type="project" value="UniProtKB-KW"/>
</dbReference>
<keyword evidence="4" id="KW-0808">Transferase</keyword>
<keyword evidence="7" id="KW-1133">Transmembrane helix</keyword>
<protein>
    <submittedName>
        <fullName evidence="8">Lysophospholipid acyltransferase family protein</fullName>
    </submittedName>
</protein>
<keyword evidence="9" id="KW-1185">Reference proteome</keyword>
<evidence type="ECO:0000313" key="8">
    <source>
        <dbReference type="EMBL" id="MDI3320164.1"/>
    </source>
</evidence>
<dbReference type="InterPro" id="IPR004960">
    <property type="entry name" value="LipA_acyltrans"/>
</dbReference>
<sequence>MYYLLYGTLYLFSLLPMRVLYIFCDLIYVILYYITGYRKQVVMKNLSIAFPEKSEAEKVAIAKKFYKNFIDNFIEAIKMLSAGKSFAQKRFSGNFEIFDEIQSQGKSAHLFLGHFFNWEVGGAALEHYSPLHMLIVYMPIKSQAMERLFIRLRQLSGAGLIPATPMSAFTRGYIAERKRPYMLALLGDQSPGGVEKAYWLNFFNRATPFVTGPEKSARSANMPAVFGYPTKEKRGQYTLHFEMIEENPRSVEEGELTRRYVKILERLITENPELWMWTHKRWKADWKSEYKELWIGEDVPVVRPKAY</sequence>
<keyword evidence="2" id="KW-1003">Cell membrane</keyword>
<keyword evidence="5 7" id="KW-0472">Membrane</keyword>
<evidence type="ECO:0000256" key="7">
    <source>
        <dbReference type="SAM" id="Phobius"/>
    </source>
</evidence>
<accession>A0ABT6RC71</accession>